<dbReference type="SMART" id="SM00825">
    <property type="entry name" value="PKS_KS"/>
    <property type="match status" value="1"/>
</dbReference>
<dbReference type="SUPFAM" id="SSF53901">
    <property type="entry name" value="Thiolase-like"/>
    <property type="match status" value="1"/>
</dbReference>
<dbReference type="SUPFAM" id="SSF55048">
    <property type="entry name" value="Probable ACP-binding domain of malonyl-CoA ACP transacylase"/>
    <property type="match status" value="1"/>
</dbReference>
<dbReference type="RefSeq" id="WP_398710555.1">
    <property type="nucleotide sequence ID" value="NZ_JBIRUI010000008.1"/>
</dbReference>
<dbReference type="InterPro" id="IPR014031">
    <property type="entry name" value="Ketoacyl_synth_C"/>
</dbReference>
<dbReference type="InterPro" id="IPR018201">
    <property type="entry name" value="Ketoacyl_synth_AS"/>
</dbReference>
<dbReference type="Proteomes" id="UP001611339">
    <property type="component" value="Unassembled WGS sequence"/>
</dbReference>
<dbReference type="PROSITE" id="PS00606">
    <property type="entry name" value="KS3_1"/>
    <property type="match status" value="1"/>
</dbReference>
<feature type="compositionally biased region" description="Low complexity" evidence="7">
    <location>
        <begin position="1218"/>
        <end position="1230"/>
    </location>
</feature>
<keyword evidence="4" id="KW-0045">Antibiotic biosynthesis</keyword>
<feature type="domain" description="PKS/mFAS DH" evidence="10">
    <location>
        <begin position="849"/>
        <end position="1163"/>
    </location>
</feature>
<organism evidence="11 12">
    <name type="scientific">Streptomyces litmocidini</name>
    <dbReference type="NCBI Taxonomy" id="67318"/>
    <lineage>
        <taxon>Bacteria</taxon>
        <taxon>Bacillati</taxon>
        <taxon>Actinomycetota</taxon>
        <taxon>Actinomycetes</taxon>
        <taxon>Kitasatosporales</taxon>
        <taxon>Streptomycetaceae</taxon>
        <taxon>Streptomyces</taxon>
    </lineage>
</organism>
<dbReference type="InterPro" id="IPR020841">
    <property type="entry name" value="PKS_Beta-ketoAc_synthase_dom"/>
</dbReference>
<dbReference type="PROSITE" id="PS50075">
    <property type="entry name" value="CARRIER"/>
    <property type="match status" value="1"/>
</dbReference>
<reference evidence="11 12" key="1">
    <citation type="submission" date="2024-10" db="EMBL/GenBank/DDBJ databases">
        <title>The Natural Products Discovery Center: Release of the First 8490 Sequenced Strains for Exploring Actinobacteria Biosynthetic Diversity.</title>
        <authorList>
            <person name="Kalkreuter E."/>
            <person name="Kautsar S.A."/>
            <person name="Yang D."/>
            <person name="Bader C.D."/>
            <person name="Teijaro C.N."/>
            <person name="Fluegel L."/>
            <person name="Davis C.M."/>
            <person name="Simpson J.R."/>
            <person name="Lauterbach L."/>
            <person name="Steele A.D."/>
            <person name="Gui C."/>
            <person name="Meng S."/>
            <person name="Li G."/>
            <person name="Viehrig K."/>
            <person name="Ye F."/>
            <person name="Su P."/>
            <person name="Kiefer A.F."/>
            <person name="Nichols A."/>
            <person name="Cepeda A.J."/>
            <person name="Yan W."/>
            <person name="Fan B."/>
            <person name="Jiang Y."/>
            <person name="Adhikari A."/>
            <person name="Zheng C.-J."/>
            <person name="Schuster L."/>
            <person name="Cowan T.M."/>
            <person name="Smanski M.J."/>
            <person name="Chevrette M.G."/>
            <person name="De Carvalho L.P.S."/>
            <person name="Shen B."/>
        </authorList>
    </citation>
    <scope>NUCLEOTIDE SEQUENCE [LARGE SCALE GENOMIC DNA]</scope>
    <source>
        <strain evidence="11 12">NPDC020602</strain>
    </source>
</reference>
<feature type="region of interest" description="N-terminal hotdog fold" evidence="6">
    <location>
        <begin position="849"/>
        <end position="1004"/>
    </location>
</feature>
<dbReference type="SUPFAM" id="SSF47336">
    <property type="entry name" value="ACP-like"/>
    <property type="match status" value="1"/>
</dbReference>
<dbReference type="CDD" id="cd00833">
    <property type="entry name" value="PKS"/>
    <property type="match status" value="1"/>
</dbReference>
<dbReference type="EMBL" id="JBIRUI010000008">
    <property type="protein sequence ID" value="MFI1715831.1"/>
    <property type="molecule type" value="Genomic_DNA"/>
</dbReference>
<evidence type="ECO:0000256" key="3">
    <source>
        <dbReference type="ARBA" id="ARBA00022679"/>
    </source>
</evidence>
<dbReference type="Pfam" id="PF00550">
    <property type="entry name" value="PP-binding"/>
    <property type="match status" value="1"/>
</dbReference>
<dbReference type="InterPro" id="IPR014030">
    <property type="entry name" value="Ketoacyl_synth_N"/>
</dbReference>
<accession>A0ABW7U8R0</accession>
<evidence type="ECO:0000256" key="2">
    <source>
        <dbReference type="ARBA" id="ARBA00022553"/>
    </source>
</evidence>
<gene>
    <name evidence="11" type="ORF">ACH407_19940</name>
</gene>
<dbReference type="Pfam" id="PF02801">
    <property type="entry name" value="Ketoacyl-synt_C"/>
    <property type="match status" value="1"/>
</dbReference>
<dbReference type="Gene3D" id="3.40.366.10">
    <property type="entry name" value="Malonyl-Coenzyme A Acyl Carrier Protein, domain 2"/>
    <property type="match status" value="1"/>
</dbReference>
<feature type="domain" description="Ketosynthase family 3 (KS3)" evidence="9">
    <location>
        <begin position="7"/>
        <end position="430"/>
    </location>
</feature>
<dbReference type="InterPro" id="IPR016035">
    <property type="entry name" value="Acyl_Trfase/lysoPLipase"/>
</dbReference>
<keyword evidence="3" id="KW-0808">Transferase</keyword>
<evidence type="ECO:0000256" key="4">
    <source>
        <dbReference type="ARBA" id="ARBA00023194"/>
    </source>
</evidence>
<dbReference type="PANTHER" id="PTHR43775">
    <property type="entry name" value="FATTY ACID SYNTHASE"/>
    <property type="match status" value="1"/>
</dbReference>
<keyword evidence="1" id="KW-0596">Phosphopantetheine</keyword>
<keyword evidence="5" id="KW-0012">Acyltransferase</keyword>
<dbReference type="Pfam" id="PF16197">
    <property type="entry name" value="KAsynt_C_assoc"/>
    <property type="match status" value="1"/>
</dbReference>
<dbReference type="SUPFAM" id="SSF52151">
    <property type="entry name" value="FabD/lysophospholipase-like"/>
    <property type="match status" value="1"/>
</dbReference>
<evidence type="ECO:0000256" key="7">
    <source>
        <dbReference type="SAM" id="MobiDB-lite"/>
    </source>
</evidence>
<dbReference type="SMART" id="SM00827">
    <property type="entry name" value="PKS_AT"/>
    <property type="match status" value="1"/>
</dbReference>
<dbReference type="InterPro" id="IPR016036">
    <property type="entry name" value="Malonyl_transacylase_ACP-bd"/>
</dbReference>
<comment type="caution">
    <text evidence="11">The sequence shown here is derived from an EMBL/GenBank/DDBJ whole genome shotgun (WGS) entry which is preliminary data.</text>
</comment>
<dbReference type="Pfam" id="PF14765">
    <property type="entry name" value="PS-DH"/>
    <property type="match status" value="1"/>
</dbReference>
<dbReference type="PROSITE" id="PS52019">
    <property type="entry name" value="PKS_MFAS_DH"/>
    <property type="match status" value="1"/>
</dbReference>
<dbReference type="PANTHER" id="PTHR43775:SF37">
    <property type="entry name" value="SI:DKEY-61P9.11"/>
    <property type="match status" value="1"/>
</dbReference>
<keyword evidence="12" id="KW-1185">Reference proteome</keyword>
<proteinExistence type="predicted"/>
<dbReference type="InterPro" id="IPR020806">
    <property type="entry name" value="PKS_PP-bd"/>
</dbReference>
<dbReference type="InterPro" id="IPR050091">
    <property type="entry name" value="PKS_NRPS_Biosynth_Enz"/>
</dbReference>
<evidence type="ECO:0000259" key="8">
    <source>
        <dbReference type="PROSITE" id="PS50075"/>
    </source>
</evidence>
<evidence type="ECO:0000313" key="11">
    <source>
        <dbReference type="EMBL" id="MFI1715831.1"/>
    </source>
</evidence>
<evidence type="ECO:0000313" key="12">
    <source>
        <dbReference type="Proteomes" id="UP001611339"/>
    </source>
</evidence>
<feature type="compositionally biased region" description="Pro residues" evidence="7">
    <location>
        <begin position="1231"/>
        <end position="1245"/>
    </location>
</feature>
<dbReference type="Gene3D" id="3.30.70.3290">
    <property type="match status" value="1"/>
</dbReference>
<dbReference type="Pfam" id="PF00698">
    <property type="entry name" value="Acyl_transf_1"/>
    <property type="match status" value="1"/>
</dbReference>
<comment type="caution">
    <text evidence="6">Lacks conserved residue(s) required for the propagation of feature annotation.</text>
</comment>
<dbReference type="InterPro" id="IPR001227">
    <property type="entry name" value="Ac_transferase_dom_sf"/>
</dbReference>
<dbReference type="InterPro" id="IPR049900">
    <property type="entry name" value="PKS_mFAS_DH"/>
</dbReference>
<feature type="domain" description="Carrier" evidence="8">
    <location>
        <begin position="1249"/>
        <end position="1326"/>
    </location>
</feature>
<feature type="region of interest" description="Disordered" evidence="7">
    <location>
        <begin position="1203"/>
        <end position="1251"/>
    </location>
</feature>
<evidence type="ECO:0000256" key="6">
    <source>
        <dbReference type="PROSITE-ProRule" id="PRU01363"/>
    </source>
</evidence>
<dbReference type="Pfam" id="PF00109">
    <property type="entry name" value="ketoacyl-synt"/>
    <property type="match status" value="1"/>
</dbReference>
<feature type="region of interest" description="C-terminal hotdog fold" evidence="6">
    <location>
        <begin position="1027"/>
        <end position="1163"/>
    </location>
</feature>
<keyword evidence="2" id="KW-0597">Phosphoprotein</keyword>
<dbReference type="Gene3D" id="3.40.47.10">
    <property type="match status" value="1"/>
</dbReference>
<dbReference type="InterPro" id="IPR036736">
    <property type="entry name" value="ACP-like_sf"/>
</dbReference>
<dbReference type="InterPro" id="IPR049551">
    <property type="entry name" value="PKS_DH_C"/>
</dbReference>
<evidence type="ECO:0000256" key="5">
    <source>
        <dbReference type="ARBA" id="ARBA00023315"/>
    </source>
</evidence>
<dbReference type="InterPro" id="IPR009081">
    <property type="entry name" value="PP-bd_ACP"/>
</dbReference>
<protein>
    <submittedName>
        <fullName evidence="11">Type I polyketide synthase</fullName>
    </submittedName>
</protein>
<dbReference type="InterPro" id="IPR016039">
    <property type="entry name" value="Thiolase-like"/>
</dbReference>
<dbReference type="SMART" id="SM00823">
    <property type="entry name" value="PKS_PP"/>
    <property type="match status" value="1"/>
</dbReference>
<sequence>MGSTNGETQIAVVGMGCRFPQARNVEEFWNNLVENRDCVTPVPPERFDIAPFWAEESGVPGRTASRHGGFLDDPFHFDAGFFGISPAEAASIDPQHRLLLPVVREALDDAGIRPSSLAGTCTGVYIGQATADYGRDGTTDSNSLREAAGSYFRAMASGRVSYDLDLRGPSMMVDTACSSSLVAVHMARQSLLAGETELAIAGGVNIILSPMDAIAFSQAAMLSPDGRCKFGDTGANGFVRSEGVGVVVLARLEDAERAGYPVLALLPGSAVTNDGRSSGSLIKPAVAGQDAMVRHAWWEAGIAPSDLDYIEAHGTGTPVGDGVELQVLAAAARERAPERGPLRCGSVKSNIGHAEAAAGIAGLIKSVLIARHGLVPASLHLNDPQPLLADETNRLHLVTRNERLDTERAAVIGVSSFGLSGTNAHVVVTEPDRRPAAPEHGPTELPTGRPTHLLVLSARSEQALRNLAAAWSDHLSPRGAGSRTPLWDLCATAALHRDAHPFRLWATGADHAELAAALRDVAEGRATDRAGTGEAGFGADKRTAFVFPGQGSQWPGMGRSLTASLPAFADALDACDTAVRQETGRSVRETLDAVTDAFPDEVATVQPVLWATQVALAAAWRDMGVDPDVCVGHSMGETAAAAVTGALSLADAAAVICRRSTLMQRTAGQGAMMSVDLSPEQAAELLAPESGVCVAAENAPTSTVLAGDTAALRRIGERLEREGVFHRLVRVNVASHSPAMDRLRDDLLAALADLAPRDGDLPMHSTVRDALLSGAQLDAAYWMDNLRQPVRFLDAVRTLVKEADTVFVEISPHPLLQSAIEETALEFGSSSAAVASTSRRSPDEALTLARSLGAFFARGGRVDWERWFKGAARQVRLPAYPWDAEALRRTLPSPAPAARPAVLARVRTDLTDAVVSLRGLAPVPPVVHLAALDEALTTPTAGTAATAVPGTVVLEDVRVVEMIEAPDDGDLVLEITAESTGTALRAEVRTPHRPGLTGLTARVRLDPQPPAATHAQDRIDAALGRCTTHLTQARFLQELARRGYAPGPNLRTTRHVWRTDGEVVAQLDRPATSSHAAWEGCLKLLLAALPSSLPADEAYAVASFDRVRFHGPLSEEIWVHATLTTHRPDGTALGEAVVTDPRGEVLAEFHGIRLFRLAGPETATTSTTSDRAPLGLLQWSAQRLADIARLPLQALVRAADRLPAPPRPAPAPAPVPAPTAAAAPAAHPAPALAPEPAPIPAPAPAPEAEAAEPVAEQFLEEAAQVLGMARERLDLRRTLHDYGMDSLTAAQLRARTRRRTGRDVPLNRLLGKDSLQTLAAAVTDTRPLHD</sequence>
<evidence type="ECO:0000256" key="1">
    <source>
        <dbReference type="ARBA" id="ARBA00022450"/>
    </source>
</evidence>
<evidence type="ECO:0000259" key="10">
    <source>
        <dbReference type="PROSITE" id="PS52019"/>
    </source>
</evidence>
<dbReference type="PROSITE" id="PS52004">
    <property type="entry name" value="KS3_2"/>
    <property type="match status" value="1"/>
</dbReference>
<evidence type="ECO:0000259" key="9">
    <source>
        <dbReference type="PROSITE" id="PS52004"/>
    </source>
</evidence>
<dbReference type="InterPro" id="IPR014043">
    <property type="entry name" value="Acyl_transferase_dom"/>
</dbReference>
<dbReference type="InterPro" id="IPR042104">
    <property type="entry name" value="PKS_dehydratase_sf"/>
</dbReference>
<name>A0ABW7U8R0_9ACTN</name>
<dbReference type="InterPro" id="IPR032821">
    <property type="entry name" value="PKS_assoc"/>
</dbReference>
<dbReference type="Gene3D" id="1.10.1200.10">
    <property type="entry name" value="ACP-like"/>
    <property type="match status" value="1"/>
</dbReference>
<feature type="compositionally biased region" description="Pro residues" evidence="7">
    <location>
        <begin position="1203"/>
        <end position="1217"/>
    </location>
</feature>
<dbReference type="Gene3D" id="3.10.129.110">
    <property type="entry name" value="Polyketide synthase dehydratase"/>
    <property type="match status" value="1"/>
</dbReference>